<keyword evidence="1" id="KW-0472">Membrane</keyword>
<feature type="transmembrane region" description="Helical" evidence="1">
    <location>
        <begin position="20"/>
        <end position="39"/>
    </location>
</feature>
<evidence type="ECO:0000313" key="2">
    <source>
        <dbReference type="EMBL" id="CAB5218403.1"/>
    </source>
</evidence>
<keyword evidence="1" id="KW-0812">Transmembrane</keyword>
<keyword evidence="1" id="KW-1133">Transmembrane helix</keyword>
<gene>
    <name evidence="2" type="ORF">UFOVP212_28</name>
</gene>
<proteinExistence type="predicted"/>
<sequence length="79" mass="9148">MKIIQNLINSFKLNAEGFSARKLSAFIVIVMVITLHIKWFKSDRWEFVGEILTLDFSFISVCLGMTTYESIKKIDNTNK</sequence>
<evidence type="ECO:0000256" key="1">
    <source>
        <dbReference type="SAM" id="Phobius"/>
    </source>
</evidence>
<name>A0A6J7WSX3_9CAUD</name>
<accession>A0A6J7WSX3</accession>
<dbReference type="EMBL" id="LR798265">
    <property type="protein sequence ID" value="CAB5218403.1"/>
    <property type="molecule type" value="Genomic_DNA"/>
</dbReference>
<organism evidence="2">
    <name type="scientific">uncultured Caudovirales phage</name>
    <dbReference type="NCBI Taxonomy" id="2100421"/>
    <lineage>
        <taxon>Viruses</taxon>
        <taxon>Duplodnaviria</taxon>
        <taxon>Heunggongvirae</taxon>
        <taxon>Uroviricota</taxon>
        <taxon>Caudoviricetes</taxon>
        <taxon>Peduoviridae</taxon>
        <taxon>Maltschvirus</taxon>
        <taxon>Maltschvirus maltsch</taxon>
    </lineage>
</organism>
<protein>
    <submittedName>
        <fullName evidence="2">Uncharacterized protein</fullName>
    </submittedName>
</protein>
<reference evidence="2" key="1">
    <citation type="submission" date="2020-05" db="EMBL/GenBank/DDBJ databases">
        <authorList>
            <person name="Chiriac C."/>
            <person name="Salcher M."/>
            <person name="Ghai R."/>
            <person name="Kavagutti S V."/>
        </authorList>
    </citation>
    <scope>NUCLEOTIDE SEQUENCE</scope>
</reference>
<feature type="transmembrane region" description="Helical" evidence="1">
    <location>
        <begin position="51"/>
        <end position="71"/>
    </location>
</feature>